<accession>A0A1Y4SYA2</accession>
<reference evidence="1 2" key="1">
    <citation type="journal article" date="2018" name="BMC Genomics">
        <title>Whole genome sequencing and function prediction of 133 gut anaerobes isolated from chicken caecum in pure cultures.</title>
        <authorList>
            <person name="Medvecky M."/>
            <person name="Cejkova D."/>
            <person name="Polansky O."/>
            <person name="Karasova D."/>
            <person name="Kubasova T."/>
            <person name="Cizek A."/>
            <person name="Rychlik I."/>
        </authorList>
    </citation>
    <scope>NUCLEOTIDE SEQUENCE [LARGE SCALE GENOMIC DNA]</scope>
    <source>
        <strain evidence="1 2">An13</strain>
    </source>
</reference>
<dbReference type="AlphaFoldDB" id="A0A1Y4SYA2"/>
<evidence type="ECO:0000313" key="1">
    <source>
        <dbReference type="EMBL" id="OUQ34908.1"/>
    </source>
</evidence>
<dbReference type="OrthoDB" id="9788304at2"/>
<protein>
    <submittedName>
        <fullName evidence="1">Uncharacterized protein</fullName>
    </submittedName>
</protein>
<dbReference type="Proteomes" id="UP000195305">
    <property type="component" value="Unassembled WGS sequence"/>
</dbReference>
<sequence length="91" mass="10797">MPLFDDFTKKAAKFTEEAIDKTQELAGTAKLKLKMKNLESDRDDVFRELGKYYYQQIHDSGVIDDEVMEMYRHIGEYNDKIEELKRQLNES</sequence>
<proteinExistence type="predicted"/>
<gene>
    <name evidence="1" type="ORF">B5E75_05380</name>
</gene>
<organism evidence="1 2">
    <name type="scientific">Massilimicrobiota timonensis</name>
    <dbReference type="NCBI Taxonomy" id="1776392"/>
    <lineage>
        <taxon>Bacteria</taxon>
        <taxon>Bacillati</taxon>
        <taxon>Bacillota</taxon>
        <taxon>Erysipelotrichia</taxon>
        <taxon>Erysipelotrichales</taxon>
        <taxon>Erysipelotrichaceae</taxon>
        <taxon>Massilimicrobiota</taxon>
    </lineage>
</organism>
<keyword evidence="2" id="KW-1185">Reference proteome</keyword>
<comment type="caution">
    <text evidence="1">The sequence shown here is derived from an EMBL/GenBank/DDBJ whole genome shotgun (WGS) entry which is preliminary data.</text>
</comment>
<evidence type="ECO:0000313" key="2">
    <source>
        <dbReference type="Proteomes" id="UP000195305"/>
    </source>
</evidence>
<dbReference type="RefSeq" id="WP_087357763.1">
    <property type="nucleotide sequence ID" value="NZ_NFLJ01000012.1"/>
</dbReference>
<name>A0A1Y4SYA2_9FIRM</name>
<dbReference type="EMBL" id="NFLJ01000012">
    <property type="protein sequence ID" value="OUQ34908.1"/>
    <property type="molecule type" value="Genomic_DNA"/>
</dbReference>